<dbReference type="Proteomes" id="UP001279642">
    <property type="component" value="Unassembled WGS sequence"/>
</dbReference>
<dbReference type="InterPro" id="IPR052698">
    <property type="entry name" value="MoCofactor_Util/Proc"/>
</dbReference>
<feature type="domain" description="XdhC Rossmann" evidence="1">
    <location>
        <begin position="82"/>
        <end position="223"/>
    </location>
</feature>
<gene>
    <name evidence="2" type="ORF">SMD27_06575</name>
</gene>
<evidence type="ECO:0000259" key="1">
    <source>
        <dbReference type="Pfam" id="PF13478"/>
    </source>
</evidence>
<dbReference type="PANTHER" id="PTHR30388">
    <property type="entry name" value="ALDEHYDE OXIDOREDUCTASE MOLYBDENUM COFACTOR ASSEMBLY PROTEIN"/>
    <property type="match status" value="1"/>
</dbReference>
<dbReference type="InterPro" id="IPR027051">
    <property type="entry name" value="XdhC_Rossmann_dom"/>
</dbReference>
<sequence>MRRDLLNEILELKARGEPVALVTNLATGLQDIVTATRTGARLDLSISDLVAARQALIDDRSGEIETTGHRLFVHVHNPAARLMIVGAVHISQSLAPMAMLAGYQVTVIDPRRSFASADRFPGIDLRHDWPDEALEVLRPDSRSAIVTLTHDPKLDDPALTFALRSPAFYIGALGSKKTHAARLERLQAEGFSAADCMRIHGPAGLDIGAKSPAEIAISVMAQLTAALHRRPTR</sequence>
<accession>A0ABU5EA75</accession>
<dbReference type="Gene3D" id="3.40.50.720">
    <property type="entry name" value="NAD(P)-binding Rossmann-like Domain"/>
    <property type="match status" value="1"/>
</dbReference>
<proteinExistence type="predicted"/>
<evidence type="ECO:0000313" key="3">
    <source>
        <dbReference type="Proteomes" id="UP001279642"/>
    </source>
</evidence>
<reference evidence="2 3" key="1">
    <citation type="journal article" date="2016" name="Antonie Van Leeuwenhoek">
        <title>Dongia soli sp. nov., isolated from soil from Dokdo, Korea.</title>
        <authorList>
            <person name="Kim D.U."/>
            <person name="Lee H."/>
            <person name="Kim H."/>
            <person name="Kim S.G."/>
            <person name="Ka J.O."/>
        </authorList>
    </citation>
    <scope>NUCLEOTIDE SEQUENCE [LARGE SCALE GENOMIC DNA]</scope>
    <source>
        <strain evidence="2 3">D78</strain>
    </source>
</reference>
<keyword evidence="3" id="KW-1185">Reference proteome</keyword>
<comment type="caution">
    <text evidence="2">The sequence shown here is derived from an EMBL/GenBank/DDBJ whole genome shotgun (WGS) entry which is preliminary data.</text>
</comment>
<protein>
    <submittedName>
        <fullName evidence="2">XdhC family protein</fullName>
    </submittedName>
</protein>
<dbReference type="EMBL" id="JAXCLW010000002">
    <property type="protein sequence ID" value="MDY0882500.1"/>
    <property type="molecule type" value="Genomic_DNA"/>
</dbReference>
<evidence type="ECO:0000313" key="2">
    <source>
        <dbReference type="EMBL" id="MDY0882500.1"/>
    </source>
</evidence>
<dbReference type="PANTHER" id="PTHR30388:SF4">
    <property type="entry name" value="MOLYBDENUM COFACTOR INSERTION CHAPERONE PAOD"/>
    <property type="match status" value="1"/>
</dbReference>
<dbReference type="RefSeq" id="WP_320507574.1">
    <property type="nucleotide sequence ID" value="NZ_JAXCLW010000002.1"/>
</dbReference>
<name>A0ABU5EA75_9PROT</name>
<organism evidence="2 3">
    <name type="scientific">Dongia soli</name>
    <dbReference type="NCBI Taxonomy" id="600628"/>
    <lineage>
        <taxon>Bacteria</taxon>
        <taxon>Pseudomonadati</taxon>
        <taxon>Pseudomonadota</taxon>
        <taxon>Alphaproteobacteria</taxon>
        <taxon>Rhodospirillales</taxon>
        <taxon>Dongiaceae</taxon>
        <taxon>Dongia</taxon>
    </lineage>
</organism>
<dbReference type="Pfam" id="PF13478">
    <property type="entry name" value="XdhC_C"/>
    <property type="match status" value="1"/>
</dbReference>